<dbReference type="EMBL" id="JAAAMQ010000012">
    <property type="protein sequence ID" value="NBA11790.1"/>
    <property type="molecule type" value="Genomic_DNA"/>
</dbReference>
<dbReference type="AlphaFoldDB" id="A0AAJ3DBJ6"/>
<feature type="transmembrane region" description="Helical" evidence="1">
    <location>
        <begin position="12"/>
        <end position="34"/>
    </location>
</feature>
<evidence type="ECO:0000256" key="1">
    <source>
        <dbReference type="SAM" id="Phobius"/>
    </source>
</evidence>
<feature type="transmembrane region" description="Helical" evidence="1">
    <location>
        <begin position="40"/>
        <end position="56"/>
    </location>
</feature>
<reference evidence="2" key="1">
    <citation type="submission" date="2020-01" db="EMBL/GenBank/DDBJ databases">
        <title>First Reported Case and Whole Genome of Weissella confusa in an Equid.</title>
        <authorList>
            <person name="Little S.V."/>
            <person name="Lawhon S.D."/>
        </authorList>
    </citation>
    <scope>NUCLEOTIDE SEQUENCE</scope>
    <source>
        <strain evidence="2">718955</strain>
    </source>
</reference>
<evidence type="ECO:0000313" key="2">
    <source>
        <dbReference type="EMBL" id="NBA11790.1"/>
    </source>
</evidence>
<organism evidence="2 3">
    <name type="scientific">Weissella confusa</name>
    <name type="common">Lactobacillus confusus</name>
    <dbReference type="NCBI Taxonomy" id="1583"/>
    <lineage>
        <taxon>Bacteria</taxon>
        <taxon>Bacillati</taxon>
        <taxon>Bacillota</taxon>
        <taxon>Bacilli</taxon>
        <taxon>Lactobacillales</taxon>
        <taxon>Lactobacillaceae</taxon>
        <taxon>Weissella</taxon>
    </lineage>
</organism>
<protein>
    <submittedName>
        <fullName evidence="2">Uncharacterized protein</fullName>
    </submittedName>
</protein>
<evidence type="ECO:0000313" key="3">
    <source>
        <dbReference type="Proteomes" id="UP000719917"/>
    </source>
</evidence>
<feature type="transmembrane region" description="Helical" evidence="1">
    <location>
        <begin position="92"/>
        <end position="112"/>
    </location>
</feature>
<dbReference type="Proteomes" id="UP000719917">
    <property type="component" value="Unassembled WGS sequence"/>
</dbReference>
<gene>
    <name evidence="2" type="ORF">GTU77_06125</name>
</gene>
<keyword evidence="1" id="KW-0812">Transmembrane</keyword>
<accession>A0AAJ3DBJ6</accession>
<dbReference type="RefSeq" id="WP_161690994.1">
    <property type="nucleotide sequence ID" value="NZ_JAAAMQ010000012.1"/>
</dbReference>
<comment type="caution">
    <text evidence="2">The sequence shown here is derived from an EMBL/GenBank/DDBJ whole genome shotgun (WGS) entry which is preliminary data.</text>
</comment>
<sequence length="139" mass="15822">MKSWLKVLYRHVFVGMGASSIGFLSLFAGINWRVTTYDQGFALGVGALIGLLTVLFHTKIPDAIVWLLIWVITVGLYVDVSSVYRLHLLDTWQMAAVNIGALTFIWLGLFLLNRWAFDKDVTEVNQLLKQRRNHLEGEK</sequence>
<name>A0AAJ3DBJ6_WEICO</name>
<proteinExistence type="predicted"/>
<keyword evidence="1" id="KW-0472">Membrane</keyword>
<feature type="transmembrane region" description="Helical" evidence="1">
    <location>
        <begin position="63"/>
        <end position="80"/>
    </location>
</feature>
<keyword evidence="1" id="KW-1133">Transmembrane helix</keyword>